<evidence type="ECO:0000259" key="5">
    <source>
        <dbReference type="Pfam" id="PF25917"/>
    </source>
</evidence>
<proteinExistence type="predicted"/>
<feature type="domain" description="Multidrug resistance protein MdtA-like barrel-sandwich hybrid" evidence="5">
    <location>
        <begin position="72"/>
        <end position="229"/>
    </location>
</feature>
<dbReference type="Pfam" id="PF25917">
    <property type="entry name" value="BSH_RND"/>
    <property type="match status" value="1"/>
</dbReference>
<accession>A0ABT8L1U4</accession>
<dbReference type="Proteomes" id="UP001172083">
    <property type="component" value="Unassembled WGS sequence"/>
</dbReference>
<evidence type="ECO:0000313" key="6">
    <source>
        <dbReference type="EMBL" id="MDN5211231.1"/>
    </source>
</evidence>
<feature type="region of interest" description="Disordered" evidence="4">
    <location>
        <begin position="361"/>
        <end position="389"/>
    </location>
</feature>
<dbReference type="RefSeq" id="WP_346756566.1">
    <property type="nucleotide sequence ID" value="NZ_JAUJEB010000001.1"/>
</dbReference>
<dbReference type="Gene3D" id="2.40.30.170">
    <property type="match status" value="1"/>
</dbReference>
<keyword evidence="7" id="KW-1185">Reference proteome</keyword>
<protein>
    <submittedName>
        <fullName evidence="6">Efflux RND transporter periplasmic adaptor subunit</fullName>
    </submittedName>
</protein>
<reference evidence="6" key="1">
    <citation type="submission" date="2023-06" db="EMBL/GenBank/DDBJ databases">
        <title>Genomic of Agaribacillus aureum.</title>
        <authorList>
            <person name="Wang G."/>
        </authorList>
    </citation>
    <scope>NUCLEOTIDE SEQUENCE</scope>
    <source>
        <strain evidence="6">BMA12</strain>
    </source>
</reference>
<feature type="compositionally biased region" description="Basic residues" evidence="4">
    <location>
        <begin position="445"/>
        <end position="457"/>
    </location>
</feature>
<keyword evidence="2 3" id="KW-0175">Coiled coil</keyword>
<dbReference type="PANTHER" id="PTHR32347">
    <property type="entry name" value="EFFLUX SYSTEM COMPONENT YKNX-RELATED"/>
    <property type="match status" value="1"/>
</dbReference>
<gene>
    <name evidence="6" type="ORF">QQ020_04190</name>
</gene>
<dbReference type="Gene3D" id="2.40.420.20">
    <property type="match status" value="1"/>
</dbReference>
<dbReference type="InterPro" id="IPR058625">
    <property type="entry name" value="MdtA-like_BSH"/>
</dbReference>
<dbReference type="Gene3D" id="1.10.287.470">
    <property type="entry name" value="Helix hairpin bin"/>
    <property type="match status" value="1"/>
</dbReference>
<comment type="subcellular location">
    <subcellularLocation>
        <location evidence="1">Cell envelope</location>
    </subcellularLocation>
</comment>
<evidence type="ECO:0000313" key="7">
    <source>
        <dbReference type="Proteomes" id="UP001172083"/>
    </source>
</evidence>
<dbReference type="EMBL" id="JAUJEB010000001">
    <property type="protein sequence ID" value="MDN5211231.1"/>
    <property type="molecule type" value="Genomic_DNA"/>
</dbReference>
<feature type="compositionally biased region" description="Acidic residues" evidence="4">
    <location>
        <begin position="369"/>
        <end position="389"/>
    </location>
</feature>
<evidence type="ECO:0000256" key="3">
    <source>
        <dbReference type="SAM" id="Coils"/>
    </source>
</evidence>
<comment type="caution">
    <text evidence="6">The sequence shown here is derived from an EMBL/GenBank/DDBJ whole genome shotgun (WGS) entry which is preliminary data.</text>
</comment>
<feature type="coiled-coil region" evidence="3">
    <location>
        <begin position="110"/>
        <end position="144"/>
    </location>
</feature>
<dbReference type="PANTHER" id="PTHR32347:SF14">
    <property type="entry name" value="EFFLUX SYSTEM COMPONENT YKNX-RELATED"/>
    <property type="match status" value="1"/>
</dbReference>
<feature type="region of interest" description="Disordered" evidence="4">
    <location>
        <begin position="445"/>
        <end position="465"/>
    </location>
</feature>
<dbReference type="SUPFAM" id="SSF111369">
    <property type="entry name" value="HlyD-like secretion proteins"/>
    <property type="match status" value="1"/>
</dbReference>
<organism evidence="6 7">
    <name type="scientific">Agaribacillus aureus</name>
    <dbReference type="NCBI Taxonomy" id="3051825"/>
    <lineage>
        <taxon>Bacteria</taxon>
        <taxon>Pseudomonadati</taxon>
        <taxon>Bacteroidota</taxon>
        <taxon>Cytophagia</taxon>
        <taxon>Cytophagales</taxon>
        <taxon>Splendidivirgaceae</taxon>
        <taxon>Agaribacillus</taxon>
    </lineage>
</organism>
<evidence type="ECO:0000256" key="1">
    <source>
        <dbReference type="ARBA" id="ARBA00004196"/>
    </source>
</evidence>
<dbReference type="InterPro" id="IPR050465">
    <property type="entry name" value="UPF0194_transport"/>
</dbReference>
<sequence>MMARPKKKNSNKLIYILGGFVVLLLLIVIVGKSQGWVGKSKEIEVNLSKAKKTTVVEKVSASGTVQPEIEIKLSPDVSGEIIELNVEEGDSVTYGKLLVKIRPDNLESALERTKASLNTQKANLANAKAAYSKAAANFDRANLEYKRQQKLWDQKVISKSDWELAQANFLAAENDKKSAFENVRASEFIVKSSQASVSEAAENLRLTNVYAPSGGTVSKLNVEKGERVVGSNMMSGTELLRIADLNKMEVRVDVNENDIIRVSLNDTAIIDVDAYSNLDKKFKGVVTAIANTANEKASADAVTEFEVRIRILNSSFQELLKERNIKTPFRPGMTASVDIITERKENVLTVPLASVTTRDPKKLDRFNKDDDEEEEDEEVNEDREGDDEDEILEVVFVNDNGAAKMVEVTTGISDFDNIEVLEGVSEGDEVVSGPFLVVSKRIKKGDKIKPKKKGKRGDKKEDDDD</sequence>
<dbReference type="Gene3D" id="2.40.50.100">
    <property type="match status" value="1"/>
</dbReference>
<evidence type="ECO:0000256" key="2">
    <source>
        <dbReference type="ARBA" id="ARBA00023054"/>
    </source>
</evidence>
<evidence type="ECO:0000256" key="4">
    <source>
        <dbReference type="SAM" id="MobiDB-lite"/>
    </source>
</evidence>
<name>A0ABT8L1U4_9BACT</name>